<reference evidence="3" key="1">
    <citation type="submission" date="2016-10" db="EMBL/GenBank/DDBJ databases">
        <authorList>
            <person name="Varghese N."/>
            <person name="Submissions S."/>
        </authorList>
    </citation>
    <scope>NUCLEOTIDE SEQUENCE [LARGE SCALE GENOMIC DNA]</scope>
    <source>
        <strain evidence="3">B48,IBRC-M 10115,DSM 25386,CECT 8001</strain>
    </source>
</reference>
<gene>
    <name evidence="2" type="ORF">SAMN05192533_12335</name>
</gene>
<proteinExistence type="predicted"/>
<name>A0A1H8JZX2_9BACI</name>
<protein>
    <submittedName>
        <fullName evidence="2">Uncharacterized protein</fullName>
    </submittedName>
</protein>
<dbReference type="RefSeq" id="WP_170843965.1">
    <property type="nucleotide sequence ID" value="NZ_FOBW01000023.1"/>
</dbReference>
<evidence type="ECO:0000313" key="3">
    <source>
        <dbReference type="Proteomes" id="UP000198553"/>
    </source>
</evidence>
<evidence type="ECO:0000313" key="2">
    <source>
        <dbReference type="EMBL" id="SEN85718.1"/>
    </source>
</evidence>
<evidence type="ECO:0000256" key="1">
    <source>
        <dbReference type="SAM" id="MobiDB-lite"/>
    </source>
</evidence>
<feature type="region of interest" description="Disordered" evidence="1">
    <location>
        <begin position="34"/>
        <end position="53"/>
    </location>
</feature>
<keyword evidence="3" id="KW-1185">Reference proteome</keyword>
<dbReference type="Proteomes" id="UP000198553">
    <property type="component" value="Unassembled WGS sequence"/>
</dbReference>
<organism evidence="2 3">
    <name type="scientific">Mesobacillus persicus</name>
    <dbReference type="NCBI Taxonomy" id="930146"/>
    <lineage>
        <taxon>Bacteria</taxon>
        <taxon>Bacillati</taxon>
        <taxon>Bacillota</taxon>
        <taxon>Bacilli</taxon>
        <taxon>Bacillales</taxon>
        <taxon>Bacillaceae</taxon>
        <taxon>Mesobacillus</taxon>
    </lineage>
</organism>
<accession>A0A1H8JZX2</accession>
<sequence>MNSKNNKPMYFDGSGTNQIKALSSDSSKQYVIKPQGIESSKLPKFPHFPLRNT</sequence>
<dbReference type="AlphaFoldDB" id="A0A1H8JZX2"/>
<dbReference type="EMBL" id="FOBW01000023">
    <property type="protein sequence ID" value="SEN85718.1"/>
    <property type="molecule type" value="Genomic_DNA"/>
</dbReference>